<comment type="similarity">
    <text evidence="1 5">Belongs to the Fmt family.</text>
</comment>
<comment type="function">
    <text evidence="5">Attaches a formyl group to the free amino group of methionyl-tRNA(fMet). The formyl group appears to play a dual role in the initiator identity of N-formylmethionyl-tRNA by promoting its recognition by IF2 and preventing the misappropriation of this tRNA by the elongation apparatus.</text>
</comment>
<feature type="domain" description="Formyl transferase N-terminal" evidence="6">
    <location>
        <begin position="4"/>
        <end position="173"/>
    </location>
</feature>
<evidence type="ECO:0000259" key="6">
    <source>
        <dbReference type="Pfam" id="PF00551"/>
    </source>
</evidence>
<dbReference type="Gene3D" id="3.40.50.12230">
    <property type="match status" value="1"/>
</dbReference>
<dbReference type="InterPro" id="IPR002376">
    <property type="entry name" value="Formyl_transf_N"/>
</dbReference>
<dbReference type="RefSeq" id="WP_057886886.1">
    <property type="nucleotide sequence ID" value="NZ_CP018180.1"/>
</dbReference>
<dbReference type="EC" id="2.1.2.9" evidence="2 5"/>
<comment type="catalytic activity">
    <reaction evidence="5">
        <text>L-methionyl-tRNA(fMet) + (6R)-10-formyltetrahydrofolate = N-formyl-L-methionyl-tRNA(fMet) + (6S)-5,6,7,8-tetrahydrofolate + H(+)</text>
        <dbReference type="Rhea" id="RHEA:24380"/>
        <dbReference type="Rhea" id="RHEA-COMP:9952"/>
        <dbReference type="Rhea" id="RHEA-COMP:9953"/>
        <dbReference type="ChEBI" id="CHEBI:15378"/>
        <dbReference type="ChEBI" id="CHEBI:57453"/>
        <dbReference type="ChEBI" id="CHEBI:78530"/>
        <dbReference type="ChEBI" id="CHEBI:78844"/>
        <dbReference type="ChEBI" id="CHEBI:195366"/>
        <dbReference type="EC" id="2.1.2.9"/>
    </reaction>
</comment>
<dbReference type="CDD" id="cd08704">
    <property type="entry name" value="Met_tRNA_FMT_C"/>
    <property type="match status" value="1"/>
</dbReference>
<dbReference type="InterPro" id="IPR005793">
    <property type="entry name" value="Formyl_trans_C"/>
</dbReference>
<dbReference type="EMBL" id="CP018180">
    <property type="protein sequence ID" value="AUJ32378.1"/>
    <property type="molecule type" value="Genomic_DNA"/>
</dbReference>
<name>A0A3Q8CPB0_9LACO</name>
<evidence type="ECO:0000313" key="9">
    <source>
        <dbReference type="Proteomes" id="UP000324497"/>
    </source>
</evidence>
<dbReference type="HAMAP" id="MF_00182">
    <property type="entry name" value="Formyl_trans"/>
    <property type="match status" value="1"/>
</dbReference>
<dbReference type="GO" id="GO:0005829">
    <property type="term" value="C:cytosol"/>
    <property type="evidence" value="ECO:0007669"/>
    <property type="project" value="TreeGrafter"/>
</dbReference>
<dbReference type="GeneID" id="78521147"/>
<feature type="binding site" evidence="5">
    <location>
        <begin position="111"/>
        <end position="114"/>
    </location>
    <ligand>
        <name>(6S)-5,6,7,8-tetrahydrofolate</name>
        <dbReference type="ChEBI" id="CHEBI:57453"/>
    </ligand>
</feature>
<dbReference type="InterPro" id="IPR005794">
    <property type="entry name" value="Fmt"/>
</dbReference>
<evidence type="ECO:0000313" key="8">
    <source>
        <dbReference type="EMBL" id="AUJ32378.1"/>
    </source>
</evidence>
<dbReference type="SUPFAM" id="SSF53328">
    <property type="entry name" value="Formyltransferase"/>
    <property type="match status" value="1"/>
</dbReference>
<accession>A0A3Q8CPB0</accession>
<dbReference type="InterPro" id="IPR011034">
    <property type="entry name" value="Formyl_transferase-like_C_sf"/>
</dbReference>
<gene>
    <name evidence="5" type="primary">fmt</name>
    <name evidence="8" type="ORF">BSQ50_07270</name>
</gene>
<sequence length="317" mass="34337">MTSIIFMGTPTFAATILTGLLQEKKYQVVAVVTQPDKYVGRKRVLTASPVKQVALSHQLKVYQPAKLSQSAELEQLLSLKADLIVTAAYGQFLPTKLLKSVKIAAVNVHGSLLPKYRGGAPIQYALLAGEAKTGITLINMTKKMDAGSMLGKAELPITPTDDAGSLFAKLSLIGRDLLLAKLPAIIAGEISPVLQDEQQVSFAPIITAKQEQLELSATARQLDQKIRALRPRPGAYFANFGGKRTKLWEIEPINETTTLTAGKVVEVTKHTLKLAAAQGTVYQVKEIQPAGKARQKISDYLNGQGKQIKANQRLITE</sequence>
<dbReference type="CDD" id="cd08646">
    <property type="entry name" value="FMT_core_Met-tRNA-FMT_N"/>
    <property type="match status" value="1"/>
</dbReference>
<evidence type="ECO:0000256" key="2">
    <source>
        <dbReference type="ARBA" id="ARBA00012261"/>
    </source>
</evidence>
<protein>
    <recommendedName>
        <fullName evidence="2 5">Methionyl-tRNA formyltransferase</fullName>
        <ecNumber evidence="2 5">2.1.2.9</ecNumber>
    </recommendedName>
</protein>
<evidence type="ECO:0000256" key="5">
    <source>
        <dbReference type="HAMAP-Rule" id="MF_00182"/>
    </source>
</evidence>
<dbReference type="NCBIfam" id="TIGR00460">
    <property type="entry name" value="fmt"/>
    <property type="match status" value="1"/>
</dbReference>
<evidence type="ECO:0000256" key="3">
    <source>
        <dbReference type="ARBA" id="ARBA00022679"/>
    </source>
</evidence>
<reference evidence="8 9" key="1">
    <citation type="submission" date="2016-11" db="EMBL/GenBank/DDBJ databases">
        <title>Interaction between Lactobacillus species and yeast in water kefir.</title>
        <authorList>
            <person name="Behr J."/>
            <person name="Xu D."/>
            <person name="Vogel R.F."/>
        </authorList>
    </citation>
    <scope>NUCLEOTIDE SEQUENCE [LARGE SCALE GENOMIC DNA]</scope>
    <source>
        <strain evidence="8 9">TMW 1.1827</strain>
    </source>
</reference>
<dbReference type="SUPFAM" id="SSF50486">
    <property type="entry name" value="FMT C-terminal domain-like"/>
    <property type="match status" value="1"/>
</dbReference>
<dbReference type="Pfam" id="PF02911">
    <property type="entry name" value="Formyl_trans_C"/>
    <property type="match status" value="1"/>
</dbReference>
<organism evidence="8 9">
    <name type="scientific">Liquorilactobacillus nagelii</name>
    <dbReference type="NCBI Taxonomy" id="82688"/>
    <lineage>
        <taxon>Bacteria</taxon>
        <taxon>Bacillati</taxon>
        <taxon>Bacillota</taxon>
        <taxon>Bacilli</taxon>
        <taxon>Lactobacillales</taxon>
        <taxon>Lactobacillaceae</taxon>
        <taxon>Liquorilactobacillus</taxon>
    </lineage>
</organism>
<dbReference type="GO" id="GO:0004479">
    <property type="term" value="F:methionyl-tRNA formyltransferase activity"/>
    <property type="evidence" value="ECO:0007669"/>
    <property type="project" value="UniProtKB-UniRule"/>
</dbReference>
<dbReference type="InterPro" id="IPR036477">
    <property type="entry name" value="Formyl_transf_N_sf"/>
</dbReference>
<dbReference type="AlphaFoldDB" id="A0A3Q8CPB0"/>
<dbReference type="Proteomes" id="UP000324497">
    <property type="component" value="Chromosome"/>
</dbReference>
<dbReference type="Pfam" id="PF00551">
    <property type="entry name" value="Formyl_trans_N"/>
    <property type="match status" value="1"/>
</dbReference>
<evidence type="ECO:0000256" key="1">
    <source>
        <dbReference type="ARBA" id="ARBA00010699"/>
    </source>
</evidence>
<dbReference type="InterPro" id="IPR044135">
    <property type="entry name" value="Met-tRNA-FMT_C"/>
</dbReference>
<evidence type="ECO:0000259" key="7">
    <source>
        <dbReference type="Pfam" id="PF02911"/>
    </source>
</evidence>
<feature type="domain" description="Formyl transferase C-terminal" evidence="7">
    <location>
        <begin position="206"/>
        <end position="304"/>
    </location>
</feature>
<keyword evidence="3 5" id="KW-0808">Transferase</keyword>
<dbReference type="KEGG" id="lng:BSQ50_07270"/>
<dbReference type="PANTHER" id="PTHR11138:SF5">
    <property type="entry name" value="METHIONYL-TRNA FORMYLTRANSFERASE, MITOCHONDRIAL"/>
    <property type="match status" value="1"/>
</dbReference>
<keyword evidence="9" id="KW-1185">Reference proteome</keyword>
<evidence type="ECO:0000256" key="4">
    <source>
        <dbReference type="ARBA" id="ARBA00022917"/>
    </source>
</evidence>
<proteinExistence type="inferred from homology"/>
<dbReference type="InterPro" id="IPR041711">
    <property type="entry name" value="Met-tRNA-FMT_N"/>
</dbReference>
<dbReference type="PANTHER" id="PTHR11138">
    <property type="entry name" value="METHIONYL-TRNA FORMYLTRANSFERASE"/>
    <property type="match status" value="1"/>
</dbReference>
<keyword evidence="4 5" id="KW-0648">Protein biosynthesis</keyword>